<evidence type="ECO:0000313" key="1">
    <source>
        <dbReference type="EMBL" id="KWT69418.1"/>
    </source>
</evidence>
<evidence type="ECO:0000313" key="2">
    <source>
        <dbReference type="Proteomes" id="UP000059074"/>
    </source>
</evidence>
<dbReference type="PATRIC" id="fig|121290.4.peg.2739"/>
<accession>A0A120CWI1</accession>
<organism evidence="1 2">
    <name type="scientific">Hyphomicrobium sulfonivorans</name>
    <dbReference type="NCBI Taxonomy" id="121290"/>
    <lineage>
        <taxon>Bacteria</taxon>
        <taxon>Pseudomonadati</taxon>
        <taxon>Pseudomonadota</taxon>
        <taxon>Alphaproteobacteria</taxon>
        <taxon>Hyphomicrobiales</taxon>
        <taxon>Hyphomicrobiaceae</taxon>
        <taxon>Hyphomicrobium</taxon>
    </lineage>
</organism>
<sequence length="82" mass="9220">MPQNSLFARFRNRFAAEHRCVPPDQLSHWAPVPSSYARGGDAYVCPECGQCHVRAYRQFDVPADMRSSVPLINAARPSFVLV</sequence>
<dbReference type="Proteomes" id="UP000059074">
    <property type="component" value="Unassembled WGS sequence"/>
</dbReference>
<keyword evidence="2" id="KW-1185">Reference proteome</keyword>
<dbReference type="AlphaFoldDB" id="A0A120CWI1"/>
<name>A0A120CWI1_HYPSL</name>
<protein>
    <submittedName>
        <fullName evidence="1">Uncharacterized protein</fullName>
    </submittedName>
</protein>
<dbReference type="EMBL" id="LMTR01000045">
    <property type="protein sequence ID" value="KWT69418.1"/>
    <property type="molecule type" value="Genomic_DNA"/>
</dbReference>
<gene>
    <name evidence="1" type="ORF">APY04_1501</name>
</gene>
<comment type="caution">
    <text evidence="1">The sequence shown here is derived from an EMBL/GenBank/DDBJ whole genome shotgun (WGS) entry which is preliminary data.</text>
</comment>
<dbReference type="STRING" id="121290.APY04_1501"/>
<reference evidence="1 2" key="1">
    <citation type="submission" date="2015-10" db="EMBL/GenBank/DDBJ databases">
        <title>Transcriptomic analysis of a linuron degrading triple-species bacterial consortium.</title>
        <authorList>
            <person name="Albers P."/>
        </authorList>
    </citation>
    <scope>NUCLEOTIDE SEQUENCE [LARGE SCALE GENOMIC DNA]</scope>
    <source>
        <strain evidence="1 2">WDL6</strain>
    </source>
</reference>
<proteinExistence type="predicted"/>